<feature type="transmembrane region" description="Helical" evidence="1">
    <location>
        <begin position="30"/>
        <end position="48"/>
    </location>
</feature>
<feature type="transmembrane region" description="Helical" evidence="1">
    <location>
        <begin position="103"/>
        <end position="121"/>
    </location>
</feature>
<dbReference type="Proteomes" id="UP000199478">
    <property type="component" value="Unassembled WGS sequence"/>
</dbReference>
<keyword evidence="1" id="KW-0812">Transmembrane</keyword>
<keyword evidence="1" id="KW-1133">Transmembrane helix</keyword>
<keyword evidence="1" id="KW-0472">Membrane</keyword>
<feature type="transmembrane region" description="Helical" evidence="1">
    <location>
        <begin position="60"/>
        <end position="83"/>
    </location>
</feature>
<sequence length="131" mass="13598">MPSGLTLNTLFGVGVSSASMAMFGDVFPDTVMQSAVYGGLGGMARWVGSSRVKWTSNLSWVPLGVLLAVGLDTLGGPLIATYLNSEGDDSFLREVLSGDKATRGIAFAIGLFGTMIIGRFVDEKDANNGSA</sequence>
<dbReference type="AlphaFoldDB" id="A0A1I6GE28"/>
<name>A0A1I6GE28_9RHOB</name>
<evidence type="ECO:0000313" key="3">
    <source>
        <dbReference type="Proteomes" id="UP000199478"/>
    </source>
</evidence>
<accession>A0A1I6GE28</accession>
<evidence type="ECO:0000313" key="2">
    <source>
        <dbReference type="EMBL" id="SFR40436.1"/>
    </source>
</evidence>
<gene>
    <name evidence="2" type="ORF">SAMN04488005_1499</name>
</gene>
<protein>
    <submittedName>
        <fullName evidence="2">Uncharacterized protein</fullName>
    </submittedName>
</protein>
<evidence type="ECO:0000256" key="1">
    <source>
        <dbReference type="SAM" id="Phobius"/>
    </source>
</evidence>
<reference evidence="3" key="1">
    <citation type="submission" date="2016-10" db="EMBL/GenBank/DDBJ databases">
        <authorList>
            <person name="Varghese N."/>
            <person name="Submissions S."/>
        </authorList>
    </citation>
    <scope>NUCLEOTIDE SEQUENCE [LARGE SCALE GENOMIC DNA]</scope>
    <source>
        <strain evidence="3">DSM 26879</strain>
    </source>
</reference>
<keyword evidence="3" id="KW-1185">Reference proteome</keyword>
<proteinExistence type="predicted"/>
<organism evidence="2 3">
    <name type="scientific">Yoonia tamlensis</name>
    <dbReference type="NCBI Taxonomy" id="390270"/>
    <lineage>
        <taxon>Bacteria</taxon>
        <taxon>Pseudomonadati</taxon>
        <taxon>Pseudomonadota</taxon>
        <taxon>Alphaproteobacteria</taxon>
        <taxon>Rhodobacterales</taxon>
        <taxon>Paracoccaceae</taxon>
        <taxon>Yoonia</taxon>
    </lineage>
</organism>
<dbReference type="EMBL" id="FOYP01000001">
    <property type="protein sequence ID" value="SFR40436.1"/>
    <property type="molecule type" value="Genomic_DNA"/>
</dbReference>
<dbReference type="STRING" id="390270.SAMN04488005_1499"/>
<dbReference type="RefSeq" id="WP_090198365.1">
    <property type="nucleotide sequence ID" value="NZ_FOYP01000001.1"/>
</dbReference>